<name>A0A3R8RC99_STRSU</name>
<accession>A0A3R8RC99</accession>
<feature type="transmembrane region" description="Helical" evidence="1">
    <location>
        <begin position="212"/>
        <end position="229"/>
    </location>
</feature>
<comment type="caution">
    <text evidence="2">The sequence shown here is derived from an EMBL/GenBank/DDBJ whole genome shotgun (WGS) entry which is preliminary data.</text>
</comment>
<dbReference type="PANTHER" id="PTHR30354:SF7">
    <property type="entry name" value="BLL7963 PROTEIN"/>
    <property type="match status" value="1"/>
</dbReference>
<dbReference type="GO" id="GO:0015128">
    <property type="term" value="F:gluconate transmembrane transporter activity"/>
    <property type="evidence" value="ECO:0007669"/>
    <property type="project" value="InterPro"/>
</dbReference>
<dbReference type="InterPro" id="IPR003474">
    <property type="entry name" value="Glcn_transporter"/>
</dbReference>
<protein>
    <submittedName>
        <fullName evidence="2">GntP family permease</fullName>
    </submittedName>
</protein>
<keyword evidence="1" id="KW-0472">Membrane</keyword>
<organism evidence="2 3">
    <name type="scientific">Streptococcus suis</name>
    <dbReference type="NCBI Taxonomy" id="1307"/>
    <lineage>
        <taxon>Bacteria</taxon>
        <taxon>Bacillati</taxon>
        <taxon>Bacillota</taxon>
        <taxon>Bacilli</taxon>
        <taxon>Lactobacillales</taxon>
        <taxon>Streptococcaceae</taxon>
        <taxon>Streptococcus</taxon>
    </lineage>
</organism>
<dbReference type="Proteomes" id="UP000274117">
    <property type="component" value="Unassembled WGS sequence"/>
</dbReference>
<feature type="transmembrane region" description="Helical" evidence="1">
    <location>
        <begin position="249"/>
        <end position="270"/>
    </location>
</feature>
<feature type="transmembrane region" description="Helical" evidence="1">
    <location>
        <begin position="282"/>
        <end position="306"/>
    </location>
</feature>
<keyword evidence="1" id="KW-0812">Transmembrane</keyword>
<dbReference type="PANTHER" id="PTHR30354">
    <property type="entry name" value="GNT FAMILY GLUCONATE TRANSPORTER"/>
    <property type="match status" value="1"/>
</dbReference>
<feature type="transmembrane region" description="Helical" evidence="1">
    <location>
        <begin position="358"/>
        <end position="380"/>
    </location>
</feature>
<reference evidence="2 3" key="1">
    <citation type="submission" date="2018-11" db="EMBL/GenBank/DDBJ databases">
        <authorList>
            <person name="Stevens M.J."/>
            <person name="Cernela N."/>
            <person name="Spoerry Serrano N."/>
            <person name="Schmitt S."/>
            <person name="Schrenzel J."/>
            <person name="Stephan R."/>
        </authorList>
    </citation>
    <scope>NUCLEOTIDE SEQUENCE [LARGE SCALE GENOMIC DNA]</scope>
    <source>
        <strain evidence="2 3">PP422</strain>
    </source>
</reference>
<reference evidence="2 3" key="2">
    <citation type="submission" date="2018-12" db="EMBL/GenBank/DDBJ databases">
        <title>Whole-genome sequences of fifteen clinical Streptococcus suis strains isolated from pigs between 2006 and 2018.</title>
        <authorList>
            <person name="Stevens M.J.A."/>
            <person name="Cernela N."/>
            <person name="Spoerry Serrano N."/>
            <person name="Schmitt S."/>
            <person name="Schrenzel J."/>
            <person name="Stephan R."/>
        </authorList>
    </citation>
    <scope>NUCLEOTIDE SEQUENCE [LARGE SCALE GENOMIC DNA]</scope>
    <source>
        <strain evidence="2 3">PP422</strain>
    </source>
</reference>
<feature type="transmembrane region" description="Helical" evidence="1">
    <location>
        <begin position="187"/>
        <end position="206"/>
    </location>
</feature>
<dbReference type="GO" id="GO:0005886">
    <property type="term" value="C:plasma membrane"/>
    <property type="evidence" value="ECO:0007669"/>
    <property type="project" value="TreeGrafter"/>
</dbReference>
<proteinExistence type="predicted"/>
<sequence length="385" mass="41522">MTGFANFAQRNWLIFFFSAVFGQMMGDSGAAKVIAYTFAGFARKFPGKEQLVAILTLIFISSTLSYGGISVYVLVFTMVAISKEIFQELDIPWHMYTCNGLAAGVITMSMIPGTPSIQNIMPTEYLGTTTMAAPILGLILAVLALIMGVSYIEFRLRQAQKRGEGFYKTGYRIAESDIKTETDIPNIPLWLCFLPSIVLFLFMNILKFSPPISLLVTITVTYLLFYKHLKGIFATIQKATTNTLNAVGATCSVVGFGTVVAALPAFQYIISGLDKIPGPPVVQLVIAVNIASAITGSSAGGLGVGLQVFGQRFIDQGIPAPVIHRLAVVSAGGLDSLPHNGVVINSLAVMRLTHKESYLNTFVTSVVIPIICAFVGAMLYQMGIW</sequence>
<dbReference type="EMBL" id="RSDO01000019">
    <property type="protein sequence ID" value="RRR51186.1"/>
    <property type="molecule type" value="Genomic_DNA"/>
</dbReference>
<evidence type="ECO:0000256" key="1">
    <source>
        <dbReference type="SAM" id="Phobius"/>
    </source>
</evidence>
<evidence type="ECO:0000313" key="2">
    <source>
        <dbReference type="EMBL" id="RRR51186.1"/>
    </source>
</evidence>
<feature type="transmembrane region" description="Helical" evidence="1">
    <location>
        <begin position="93"/>
        <end position="111"/>
    </location>
</feature>
<gene>
    <name evidence="2" type="ORF">EI998_09090</name>
</gene>
<evidence type="ECO:0000313" key="3">
    <source>
        <dbReference type="Proteomes" id="UP000274117"/>
    </source>
</evidence>
<feature type="transmembrane region" description="Helical" evidence="1">
    <location>
        <begin position="131"/>
        <end position="152"/>
    </location>
</feature>
<dbReference type="AlphaFoldDB" id="A0A3R8RC99"/>
<feature type="transmembrane region" description="Helical" evidence="1">
    <location>
        <begin position="51"/>
        <end position="81"/>
    </location>
</feature>
<keyword evidence="1" id="KW-1133">Transmembrane helix</keyword>